<evidence type="ECO:0000256" key="1">
    <source>
        <dbReference type="SAM" id="MobiDB-lite"/>
    </source>
</evidence>
<organism evidence="2">
    <name type="scientific">Red panda feces-associated gemycircularvirus</name>
    <dbReference type="NCBI Taxonomy" id="2864013"/>
    <lineage>
        <taxon>Viruses</taxon>
        <taxon>Monodnaviria</taxon>
        <taxon>Shotokuvirae</taxon>
        <taxon>Cressdnaviricota</taxon>
        <taxon>Repensiviricetes</taxon>
        <taxon>Geplafuvirales</taxon>
        <taxon>Genomoviridae</taxon>
        <taxon>Gemycircularvirus</taxon>
    </lineage>
</organism>
<evidence type="ECO:0000313" key="2">
    <source>
        <dbReference type="EMBL" id="UBJ26156.1"/>
    </source>
</evidence>
<accession>A0A8K1M4Y2</accession>
<sequence length="301" mass="33316">MAYSRRRSTKSSRRPRKNTRKKSYSTRRRYSAKTRGLKKMTTKRILNATSRKKRDTMLAVAQNGSANNPATGAYIVQGGTQTTFLWCATGRDNTTTNSSGAFPGTTFIDACRSATTCYMRGLSEKIEIQTNSGVPWQWRRICFTVKGLSSQLGFSGIYENSNGFGRYLYNVAAGGSTDAPTLTGLYSILFKGVANIDFNDVRNAAVDTTRVTVKSDTTTIISSGNANGQLKLYNRWYPMNKNLVYDDDEYGDSKAARAYSVTSKAGMGDYWIADFISTGYGATTSDLLSFNPSSTLYWHEK</sequence>
<reference evidence="2" key="1">
    <citation type="submission" date="2021-07" db="EMBL/GenBank/DDBJ databases">
        <title>Communication and adaptive evolution of viruses within giant pandas and their associated organisms in a local ecological environment.</title>
        <authorList>
            <person name="Zhao M."/>
            <person name="Liu S."/>
            <person name="Zhang W."/>
        </authorList>
    </citation>
    <scope>NUCLEOTIDE SEQUENCE</scope>
    <source>
        <strain evidence="2">Rpf281geno04-12</strain>
    </source>
</reference>
<dbReference type="EMBL" id="MZ556170">
    <property type="protein sequence ID" value="UBJ26156.1"/>
    <property type="molecule type" value="Genomic_DNA"/>
</dbReference>
<protein>
    <submittedName>
        <fullName evidence="2">Capsid protein</fullName>
    </submittedName>
</protein>
<name>A0A8K1M4Y2_9VIRU</name>
<proteinExistence type="predicted"/>
<feature type="region of interest" description="Disordered" evidence="1">
    <location>
        <begin position="1"/>
        <end position="36"/>
    </location>
</feature>